<organism evidence="1 2">
    <name type="scientific">Methylocystis borbori</name>
    <dbReference type="NCBI Taxonomy" id="3118750"/>
    <lineage>
        <taxon>Bacteria</taxon>
        <taxon>Pseudomonadati</taxon>
        <taxon>Pseudomonadota</taxon>
        <taxon>Alphaproteobacteria</taxon>
        <taxon>Hyphomicrobiales</taxon>
        <taxon>Methylocystaceae</taxon>
        <taxon>Methylocystis</taxon>
    </lineage>
</organism>
<protein>
    <recommendedName>
        <fullName evidence="3">DUF2946 domain-containing protein</fullName>
    </recommendedName>
</protein>
<name>A0ABU7XCJ8_9HYPH</name>
<dbReference type="Proteomes" id="UP001350748">
    <property type="component" value="Unassembled WGS sequence"/>
</dbReference>
<dbReference type="RefSeq" id="WP_332080017.1">
    <property type="nucleotide sequence ID" value="NZ_JAZHYN010000002.1"/>
</dbReference>
<evidence type="ECO:0000313" key="2">
    <source>
        <dbReference type="Proteomes" id="UP001350748"/>
    </source>
</evidence>
<proteinExistence type="predicted"/>
<comment type="caution">
    <text evidence="1">The sequence shown here is derived from an EMBL/GenBank/DDBJ whole genome shotgun (WGS) entry which is preliminary data.</text>
</comment>
<evidence type="ECO:0008006" key="3">
    <source>
        <dbReference type="Google" id="ProtNLM"/>
    </source>
</evidence>
<gene>
    <name evidence="1" type="ORF">V3H18_01045</name>
</gene>
<reference evidence="1 2" key="1">
    <citation type="submission" date="2024-02" db="EMBL/GenBank/DDBJ databases">
        <authorList>
            <person name="Grouzdev D."/>
        </authorList>
    </citation>
    <scope>NUCLEOTIDE SEQUENCE [LARGE SCALE GENOMIC DNA]</scope>
    <source>
        <strain evidence="1 2">9N</strain>
    </source>
</reference>
<keyword evidence="2" id="KW-1185">Reference proteome</keyword>
<sequence>MVVAKMSQPAVIASIKCIDRLLQGDGRIKCAEKSSLPEDFDLGRSMRWNHPPAEFRKSDPRAAAVGFSIQFGARIGFHASKIFSYRSDLWSLARLSPYRLLTLCLQIAAIALLVAAGPRAAIESREFEAVGSSLISSADAANCNARAGEEAPAHPRRAHAQCCITCAAAGRDALAFLIADLYIAGYYFAPEANLSVAYFADRGFFPPVLGWVSSWSSRAPPVSP</sequence>
<evidence type="ECO:0000313" key="1">
    <source>
        <dbReference type="EMBL" id="MEF3365113.1"/>
    </source>
</evidence>
<dbReference type="EMBL" id="JAZHYN010000002">
    <property type="protein sequence ID" value="MEF3365113.1"/>
    <property type="molecule type" value="Genomic_DNA"/>
</dbReference>
<accession>A0ABU7XCJ8</accession>